<dbReference type="CDD" id="cd00609">
    <property type="entry name" value="AAT_like"/>
    <property type="match status" value="1"/>
</dbReference>
<evidence type="ECO:0000256" key="1">
    <source>
        <dbReference type="ARBA" id="ARBA00022898"/>
    </source>
</evidence>
<feature type="domain" description="Aminotransferase class I/classII large" evidence="2">
    <location>
        <begin position="79"/>
        <end position="414"/>
    </location>
</feature>
<dbReference type="GO" id="GO:0006520">
    <property type="term" value="P:amino acid metabolic process"/>
    <property type="evidence" value="ECO:0007669"/>
    <property type="project" value="TreeGrafter"/>
</dbReference>
<dbReference type="SUPFAM" id="SSF53383">
    <property type="entry name" value="PLP-dependent transferases"/>
    <property type="match status" value="1"/>
</dbReference>
<dbReference type="InterPro" id="IPR015422">
    <property type="entry name" value="PyrdxlP-dep_Trfase_small"/>
</dbReference>
<gene>
    <name evidence="3" type="ORF">N0V91_003918</name>
</gene>
<evidence type="ECO:0000313" key="3">
    <source>
        <dbReference type="EMBL" id="KAJ4407334.1"/>
    </source>
</evidence>
<dbReference type="GO" id="GO:0030170">
    <property type="term" value="F:pyridoxal phosphate binding"/>
    <property type="evidence" value="ECO:0007669"/>
    <property type="project" value="InterPro"/>
</dbReference>
<dbReference type="Pfam" id="PF00155">
    <property type="entry name" value="Aminotran_1_2"/>
    <property type="match status" value="1"/>
</dbReference>
<dbReference type="Proteomes" id="UP001140510">
    <property type="component" value="Unassembled WGS sequence"/>
</dbReference>
<protein>
    <recommendedName>
        <fullName evidence="2">Aminotransferase class I/classII large domain-containing protein</fullName>
    </recommendedName>
</protein>
<dbReference type="OrthoDB" id="7042322at2759"/>
<evidence type="ECO:0000313" key="4">
    <source>
        <dbReference type="Proteomes" id="UP001140510"/>
    </source>
</evidence>
<dbReference type="InterPro" id="IPR050478">
    <property type="entry name" value="Ethylene_sulfur-biosynth"/>
</dbReference>
<dbReference type="Gene3D" id="3.40.640.10">
    <property type="entry name" value="Type I PLP-dependent aspartate aminotransferase-like (Major domain)"/>
    <property type="match status" value="1"/>
</dbReference>
<sequence length="424" mass="47038">MALSPRGHANADQLSIPWRFAKAHTYDPISNPDGLISFATAENCLIQKELHDFIAKVPIPPIALRYAGSTGGGPRLPIAFANHINEYFAPHEPIRSDDVKVTAAATGLHDALAYSLCAEGEGIMTSRPYYGRFEIDFGNKAGAEVVPVDTDHEKCFEKGVFKVFEEQLRKSEKEGVKIRAVLVVNPHNPLGKCYPKETLVELMRFCQRHKLHFISDEIYALSVFENPDFPDAAPFKSALSIDTADVIDANLVHVIYGLSKDFGVAGLKVGCLISHNEELKKAVTAVQRFCAVGGPSAAIATQMLEDREWIRSIVGLSRKRLAEAYAFIIGRVKDMGIKYMEGGNAGFFVWYDLTPWLPPASVETEGATREQMLAQKFLDHGVHLQPGEEHGREGWFRAVFTALEKEALDEGLLRIERTLKDVSW</sequence>
<dbReference type="InterPro" id="IPR015424">
    <property type="entry name" value="PyrdxlP-dep_Trfase"/>
</dbReference>
<keyword evidence="4" id="KW-1185">Reference proteome</keyword>
<comment type="caution">
    <text evidence="3">The sequence shown here is derived from an EMBL/GenBank/DDBJ whole genome shotgun (WGS) entry which is preliminary data.</text>
</comment>
<dbReference type="EMBL" id="JAPEVA010000021">
    <property type="protein sequence ID" value="KAJ4407334.1"/>
    <property type="molecule type" value="Genomic_DNA"/>
</dbReference>
<reference evidence="3" key="1">
    <citation type="submission" date="2022-10" db="EMBL/GenBank/DDBJ databases">
        <title>Tapping the CABI collections for fungal endophytes: first genome assemblies for Collariella, Neodidymelliopsis, Ascochyta clinopodiicola, Didymella pomorum, Didymosphaeria variabile, Neocosmospora piperis and Neocucurbitaria cava.</title>
        <authorList>
            <person name="Hill R."/>
        </authorList>
    </citation>
    <scope>NUCLEOTIDE SEQUENCE</scope>
    <source>
        <strain evidence="3">IMI 355091</strain>
    </source>
</reference>
<dbReference type="InterPro" id="IPR015421">
    <property type="entry name" value="PyrdxlP-dep_Trfase_major"/>
</dbReference>
<dbReference type="GO" id="GO:0008483">
    <property type="term" value="F:transaminase activity"/>
    <property type="evidence" value="ECO:0007669"/>
    <property type="project" value="TreeGrafter"/>
</dbReference>
<dbReference type="Gene3D" id="3.90.1150.10">
    <property type="entry name" value="Aspartate Aminotransferase, domain 1"/>
    <property type="match status" value="1"/>
</dbReference>
<accession>A0A9W8ZHB1</accession>
<dbReference type="AlphaFoldDB" id="A0A9W8ZHB1"/>
<dbReference type="InterPro" id="IPR004839">
    <property type="entry name" value="Aminotransferase_I/II_large"/>
</dbReference>
<dbReference type="PANTHER" id="PTHR43795:SF39">
    <property type="entry name" value="AMINOTRANSFERASE CLASS I_CLASSII DOMAIN-CONTAINING PROTEIN"/>
    <property type="match status" value="1"/>
</dbReference>
<proteinExistence type="predicted"/>
<keyword evidence="1" id="KW-0663">Pyridoxal phosphate</keyword>
<organism evidence="3 4">
    <name type="scientific">Didymella pomorum</name>
    <dbReference type="NCBI Taxonomy" id="749634"/>
    <lineage>
        <taxon>Eukaryota</taxon>
        <taxon>Fungi</taxon>
        <taxon>Dikarya</taxon>
        <taxon>Ascomycota</taxon>
        <taxon>Pezizomycotina</taxon>
        <taxon>Dothideomycetes</taxon>
        <taxon>Pleosporomycetidae</taxon>
        <taxon>Pleosporales</taxon>
        <taxon>Pleosporineae</taxon>
        <taxon>Didymellaceae</taxon>
        <taxon>Didymella</taxon>
    </lineage>
</organism>
<dbReference type="PRINTS" id="PR00753">
    <property type="entry name" value="ACCSYNTHASE"/>
</dbReference>
<dbReference type="PANTHER" id="PTHR43795">
    <property type="entry name" value="BIFUNCTIONAL ASPARTATE AMINOTRANSFERASE AND GLUTAMATE/ASPARTATE-PREPHENATE AMINOTRANSFERASE-RELATED"/>
    <property type="match status" value="1"/>
</dbReference>
<evidence type="ECO:0000259" key="2">
    <source>
        <dbReference type="Pfam" id="PF00155"/>
    </source>
</evidence>
<name>A0A9W8ZHB1_9PLEO</name>